<dbReference type="PANTHER" id="PTHR35385:SF2">
    <property type="entry name" value="PROTEIN B, PUTATIVE-RELATED"/>
    <property type="match status" value="1"/>
</dbReference>
<reference evidence="1" key="1">
    <citation type="submission" date="2019-10" db="EMBL/GenBank/DDBJ databases">
        <title>Conservation and host-specific expression of non-tandemly repeated heterogenous ribosome RNA gene in arbuscular mycorrhizal fungi.</title>
        <authorList>
            <person name="Maeda T."/>
            <person name="Kobayashi Y."/>
            <person name="Nakagawa T."/>
            <person name="Ezawa T."/>
            <person name="Yamaguchi K."/>
            <person name="Bino T."/>
            <person name="Nishimoto Y."/>
            <person name="Shigenobu S."/>
            <person name="Kawaguchi M."/>
        </authorList>
    </citation>
    <scope>NUCLEOTIDE SEQUENCE</scope>
    <source>
        <strain evidence="1">HR1</strain>
    </source>
</reference>
<sequence length="168" mass="19333">MERFYIRRLIAIASKHPGHLPIARRFLCPGWEKVNANSSTQNNELFYIVNSEIGVCTCLEGMSGVPYKHQGAVAMKFHISIFNFIPTITANDRMIYSYIAFGWVAENNSFYATEQKELEERRYIALFTFFIQSIIKEPEKDIDKIDNSAINTILEEIRADYQSGGLHL</sequence>
<protein>
    <recommendedName>
        <fullName evidence="3">SWIM-type domain-containing protein</fullName>
    </recommendedName>
</protein>
<evidence type="ECO:0008006" key="3">
    <source>
        <dbReference type="Google" id="ProtNLM"/>
    </source>
</evidence>
<dbReference type="AlphaFoldDB" id="A0A8H3LM75"/>
<organism evidence="1 2">
    <name type="scientific">Rhizophagus clarus</name>
    <dbReference type="NCBI Taxonomy" id="94130"/>
    <lineage>
        <taxon>Eukaryota</taxon>
        <taxon>Fungi</taxon>
        <taxon>Fungi incertae sedis</taxon>
        <taxon>Mucoromycota</taxon>
        <taxon>Glomeromycotina</taxon>
        <taxon>Glomeromycetes</taxon>
        <taxon>Glomerales</taxon>
        <taxon>Glomeraceae</taxon>
        <taxon>Rhizophagus</taxon>
    </lineage>
</organism>
<dbReference type="Proteomes" id="UP000615446">
    <property type="component" value="Unassembled WGS sequence"/>
</dbReference>
<proteinExistence type="predicted"/>
<dbReference type="OrthoDB" id="2416920at2759"/>
<accession>A0A8H3LM75</accession>
<name>A0A8H3LM75_9GLOM</name>
<evidence type="ECO:0000313" key="2">
    <source>
        <dbReference type="Proteomes" id="UP000615446"/>
    </source>
</evidence>
<evidence type="ECO:0000313" key="1">
    <source>
        <dbReference type="EMBL" id="GES91167.1"/>
    </source>
</evidence>
<dbReference type="EMBL" id="BLAL01000197">
    <property type="protein sequence ID" value="GES91167.1"/>
    <property type="molecule type" value="Genomic_DNA"/>
</dbReference>
<comment type="caution">
    <text evidence="1">The sequence shown here is derived from an EMBL/GenBank/DDBJ whole genome shotgun (WGS) entry which is preliminary data.</text>
</comment>
<dbReference type="PANTHER" id="PTHR35385">
    <property type="entry name" value="PROTEIN B, PUTATIVE-RELATED-RELATED"/>
    <property type="match status" value="1"/>
</dbReference>
<gene>
    <name evidence="1" type="ORF">RCL2_001800300</name>
</gene>